<dbReference type="PANTHER" id="PTHR35038:SF6">
    <property type="entry name" value="SURFACE LOCALIZED DECAHEME CYTOCHROME C LIPOPROTEIN"/>
    <property type="match status" value="1"/>
</dbReference>
<dbReference type="Pfam" id="PF14522">
    <property type="entry name" value="Cytochrome_C7"/>
    <property type="match status" value="1"/>
</dbReference>
<evidence type="ECO:0000313" key="6">
    <source>
        <dbReference type="Proteomes" id="UP000007721"/>
    </source>
</evidence>
<evidence type="ECO:0000256" key="3">
    <source>
        <dbReference type="SAM" id="SignalP"/>
    </source>
</evidence>
<feature type="chain" id="PRO_5002888686" evidence="3">
    <location>
        <begin position="25"/>
        <end position="1041"/>
    </location>
</feature>
<dbReference type="PANTHER" id="PTHR35038">
    <property type="entry name" value="DISSIMILATORY SULFITE REDUCTASE SIRA"/>
    <property type="match status" value="1"/>
</dbReference>
<dbReference type="InterPro" id="IPR036280">
    <property type="entry name" value="Multihaem_cyt_sf"/>
</dbReference>
<dbReference type="Gene3D" id="3.90.10.10">
    <property type="entry name" value="Cytochrome C3"/>
    <property type="match status" value="2"/>
</dbReference>
<feature type="domain" description="Cytochrome c7-like" evidence="4">
    <location>
        <begin position="209"/>
        <end position="294"/>
    </location>
</feature>
<dbReference type="InterPro" id="IPR051829">
    <property type="entry name" value="Multiheme_Cytochr_ET"/>
</dbReference>
<reference evidence="5 6" key="1">
    <citation type="submission" date="2009-01" db="EMBL/GenBank/DDBJ databases">
        <title>Complete sequence of Geobacter sp. FRC-32.</title>
        <authorList>
            <consortium name="US DOE Joint Genome Institute"/>
            <person name="Lucas S."/>
            <person name="Copeland A."/>
            <person name="Lapidus A."/>
            <person name="Glavina del Rio T."/>
            <person name="Dalin E."/>
            <person name="Tice H."/>
            <person name="Bruce D."/>
            <person name="Goodwin L."/>
            <person name="Pitluck S."/>
            <person name="Saunders E."/>
            <person name="Brettin T."/>
            <person name="Detter J.C."/>
            <person name="Han C."/>
            <person name="Larimer F."/>
            <person name="Land M."/>
            <person name="Hauser L."/>
            <person name="Kyrpides N."/>
            <person name="Ovchinnikova G."/>
            <person name="Kostka J."/>
            <person name="Richardson P."/>
        </authorList>
    </citation>
    <scope>NUCLEOTIDE SEQUENCE [LARGE SCALE GENOMIC DNA]</scope>
    <source>
        <strain evidence="6">DSM 22248 / JCM 15807 / FRC-32</strain>
    </source>
</reference>
<dbReference type="GO" id="GO:0016491">
    <property type="term" value="F:oxidoreductase activity"/>
    <property type="evidence" value="ECO:0007669"/>
    <property type="project" value="TreeGrafter"/>
</dbReference>
<keyword evidence="6" id="KW-1185">Reference proteome</keyword>
<dbReference type="AlphaFoldDB" id="B9M4K7"/>
<dbReference type="STRING" id="316067.Geob_1373"/>
<keyword evidence="1 3" id="KW-0732">Signal</keyword>
<dbReference type="HOGENOM" id="CLU_291837_0_0_7"/>
<feature type="compositionally biased region" description="Polar residues" evidence="2">
    <location>
        <begin position="89"/>
        <end position="105"/>
    </location>
</feature>
<dbReference type="EMBL" id="CP001390">
    <property type="protein sequence ID" value="ACM19733.1"/>
    <property type="molecule type" value="Genomic_DNA"/>
</dbReference>
<evidence type="ECO:0000259" key="4">
    <source>
        <dbReference type="Pfam" id="PF14522"/>
    </source>
</evidence>
<dbReference type="Pfam" id="PF09698">
    <property type="entry name" value="GSu_C4xC__C2xCH"/>
    <property type="match status" value="2"/>
</dbReference>
<name>B9M4K7_GEODF</name>
<feature type="region of interest" description="Disordered" evidence="2">
    <location>
        <begin position="89"/>
        <end position="111"/>
    </location>
</feature>
<dbReference type="Proteomes" id="UP000007721">
    <property type="component" value="Chromosome"/>
</dbReference>
<sequence length="1041" mass="111641">MNGPIKNALLTLILVTIVTITAQAQYLPPSHDFGQQSCGACHATGTDITNAANNNVCMICHKVGSASTTNKQFFVGDMANPFGTTIESNENGSYSHSSHEWSATDDNPAAGALPPVNPVMNTINSYNGSLSCNRCHGIHAPSPLPHLLRQSMNNDELCLDCHRLRNTNSHIYGSHPVNMDYNAVASSKPTKYAASPVNSNPANPTSDMKLANGKVVCTTCHNAHFTDSSSKTLDNFSTAMVNGLAPSKGYLLRTDYRYVNYTTLDSPNICTNCHTSKHEHNGGNQRVRCTDCHSGHVDYDPFATDPATMVPNVYMVKRYMNWSSATGWKDNKKLTTPKQTLFQDASAQRLYKRADGKGVCQSCHEVPPWKAIAPSGNPYPEAHDIVNAVAADCNRCHSHDSRWSFAASCLECHGQPPTATTAAAGYQGNEAVSAHTKHSNNYSFKCLECHYDGASLALHDKGNYQDVYHRPDYVDADAVASKFGSLPSYSTSANKCSTVYCHSNGAPKLAFKTYSIAYKTTPNWFGEQTTCNSCHEAAPTTNAHGAHLAKNYTCQNCHAATASGSGAIIDKTKHADGNKQLEFASVGLSFALNGNSCSTIYCHSDGSGNYSAPTWTDSSTGQCGTCHGTTDRTSGAHQAHLSQTTLYGPKLTQFDTVVACNKCHGPDYTTKHLNGTTVDVSSSTCSASCHANGIGSASWVTGRTGITCESCHTGTLSNVNGATAPDKSFAASRGHNMNSSSTGVIMNYNCTSCHDANAKHIDPAAHDTRLLPAYTGALNNECNACHNTATVPTESKKDMLTHVIDLVGTPSACNVCHDPHGSANRNMIRAKIVARDGFNNITCNISYKNSTSLVSTVKVGNLYTGLCQVCHTSTKFYKNNTEETNHYSTGCFDCHKHKAADKTYAFEPGGGGCNGCHGYPPVQTMQANYGTLGNYSGARLQNYSGGGGAHDVPGHIAANSRPSQGWTNCLTCHYGSSQHMKGDYTKPSTINVTVDPKYKFDSKLPITYSGNQNNDRSLYQSGTCSNVSCHFQASPKWSSEK</sequence>
<dbReference type="KEGG" id="geo:Geob_1373"/>
<accession>B9M4K7</accession>
<dbReference type="InterPro" id="IPR029467">
    <property type="entry name" value="Cyt_c7-like"/>
</dbReference>
<dbReference type="InterPro" id="IPR010176">
    <property type="entry name" value="C4xCH_C2xCH_motif_GEOSU"/>
</dbReference>
<feature type="signal peptide" evidence="3">
    <location>
        <begin position="1"/>
        <end position="24"/>
    </location>
</feature>
<evidence type="ECO:0000313" key="5">
    <source>
        <dbReference type="EMBL" id="ACM19733.1"/>
    </source>
</evidence>
<evidence type="ECO:0000256" key="1">
    <source>
        <dbReference type="ARBA" id="ARBA00022729"/>
    </source>
</evidence>
<dbReference type="NCBIfam" id="TIGR01904">
    <property type="entry name" value="GSu_C4xC__C2xCH"/>
    <property type="match status" value="2"/>
</dbReference>
<gene>
    <name evidence="5" type="ordered locus">Geob_1373</name>
</gene>
<dbReference type="SUPFAM" id="SSF48695">
    <property type="entry name" value="Multiheme cytochromes"/>
    <property type="match status" value="3"/>
</dbReference>
<evidence type="ECO:0000256" key="2">
    <source>
        <dbReference type="SAM" id="MobiDB-lite"/>
    </source>
</evidence>
<dbReference type="eggNOG" id="COG3880">
    <property type="taxonomic scope" value="Bacteria"/>
</dbReference>
<organism evidence="5 6">
    <name type="scientific">Geotalea daltonii (strain DSM 22248 / JCM 15807 / FRC-32)</name>
    <name type="common">Geobacter daltonii</name>
    <dbReference type="NCBI Taxonomy" id="316067"/>
    <lineage>
        <taxon>Bacteria</taxon>
        <taxon>Pseudomonadati</taxon>
        <taxon>Thermodesulfobacteriota</taxon>
        <taxon>Desulfuromonadia</taxon>
        <taxon>Geobacterales</taxon>
        <taxon>Geobacteraceae</taxon>
        <taxon>Geotalea</taxon>
    </lineage>
</organism>
<protein>
    <submittedName>
        <fullName evidence="5">Cytochrome c, 27 heme-binding sites</fullName>
    </submittedName>
</protein>
<proteinExistence type="predicted"/>
<dbReference type="OrthoDB" id="9810317at2"/>